<evidence type="ECO:0000256" key="1">
    <source>
        <dbReference type="SAM" id="MobiDB-lite"/>
    </source>
</evidence>
<organism evidence="3 4">
    <name type="scientific">Longimicrobium terrae</name>
    <dbReference type="NCBI Taxonomy" id="1639882"/>
    <lineage>
        <taxon>Bacteria</taxon>
        <taxon>Pseudomonadati</taxon>
        <taxon>Gemmatimonadota</taxon>
        <taxon>Longimicrobiia</taxon>
        <taxon>Longimicrobiales</taxon>
        <taxon>Longimicrobiaceae</taxon>
        <taxon>Longimicrobium</taxon>
    </lineage>
</organism>
<feature type="region of interest" description="Disordered" evidence="1">
    <location>
        <begin position="20"/>
        <end position="39"/>
    </location>
</feature>
<dbReference type="RefSeq" id="WP_170039639.1">
    <property type="nucleotide sequence ID" value="NZ_JACHOW010000003.1"/>
</dbReference>
<evidence type="ECO:0000256" key="2">
    <source>
        <dbReference type="SAM" id="SignalP"/>
    </source>
</evidence>
<feature type="chain" id="PRO_5032770529" evidence="2">
    <location>
        <begin position="22"/>
        <end position="204"/>
    </location>
</feature>
<dbReference type="AlphaFoldDB" id="A0A841GQZ9"/>
<keyword evidence="2" id="KW-0732">Signal</keyword>
<gene>
    <name evidence="3" type="ORF">HNQ61_001599</name>
</gene>
<comment type="caution">
    <text evidence="3">The sequence shown here is derived from an EMBL/GenBank/DDBJ whole genome shotgun (WGS) entry which is preliminary data.</text>
</comment>
<dbReference type="PROSITE" id="PS51257">
    <property type="entry name" value="PROKAR_LIPOPROTEIN"/>
    <property type="match status" value="1"/>
</dbReference>
<dbReference type="Proteomes" id="UP000582837">
    <property type="component" value="Unassembled WGS sequence"/>
</dbReference>
<keyword evidence="4" id="KW-1185">Reference proteome</keyword>
<dbReference type="EMBL" id="JACHIA010000003">
    <property type="protein sequence ID" value="MBB6069982.1"/>
    <property type="molecule type" value="Genomic_DNA"/>
</dbReference>
<protein>
    <submittedName>
        <fullName evidence="3">Uncharacterized protein</fullName>
    </submittedName>
</protein>
<evidence type="ECO:0000313" key="3">
    <source>
        <dbReference type="EMBL" id="MBB6069982.1"/>
    </source>
</evidence>
<evidence type="ECO:0000313" key="4">
    <source>
        <dbReference type="Proteomes" id="UP000582837"/>
    </source>
</evidence>
<accession>A0A841GQZ9</accession>
<name>A0A841GQZ9_9BACT</name>
<reference evidence="3 4" key="1">
    <citation type="submission" date="2020-08" db="EMBL/GenBank/DDBJ databases">
        <title>Genomic Encyclopedia of Type Strains, Phase IV (KMG-IV): sequencing the most valuable type-strain genomes for metagenomic binning, comparative biology and taxonomic classification.</title>
        <authorList>
            <person name="Goeker M."/>
        </authorList>
    </citation>
    <scope>NUCLEOTIDE SEQUENCE [LARGE SCALE GENOMIC DNA]</scope>
    <source>
        <strain evidence="3 4">DSM 29007</strain>
    </source>
</reference>
<feature type="signal peptide" evidence="2">
    <location>
        <begin position="1"/>
        <end position="21"/>
    </location>
</feature>
<proteinExistence type="predicted"/>
<sequence length="204" mass="20839">MRSLSSLLMVAALAACGSGDADREAPEAPSTGAEQGGAAVAVPAAPATPAVADTGWSLRMDGAGPLRIGMTKDEARAALGGDLTTGLAGPPDPTACDYPKSAALPAGLKVMMEGGRLVRVDIDSAALATAEGARVGDPESRIQQLYAGRVTEGPHKYVQTGKYLTVRPANADTTRALVFETDGGKVTRMRAGQRPQVEYVEGCS</sequence>